<name>J9FR71_9ZZZZ</name>
<dbReference type="EMBL" id="AMCI01004750">
    <property type="protein sequence ID" value="EJW97456.1"/>
    <property type="molecule type" value="Genomic_DNA"/>
</dbReference>
<gene>
    <name evidence="1" type="ORF">EVA_14437</name>
</gene>
<evidence type="ECO:0000313" key="1">
    <source>
        <dbReference type="EMBL" id="EJW97456.1"/>
    </source>
</evidence>
<comment type="caution">
    <text evidence="1">The sequence shown here is derived from an EMBL/GenBank/DDBJ whole genome shotgun (WGS) entry which is preliminary data.</text>
</comment>
<protein>
    <submittedName>
        <fullName evidence="1">Uncharacterized protein</fullName>
    </submittedName>
</protein>
<accession>J9FR71</accession>
<proteinExistence type="predicted"/>
<dbReference type="Gene3D" id="3.40.228.10">
    <property type="entry name" value="Dimethylsulfoxide Reductase, domain 2"/>
    <property type="match status" value="1"/>
</dbReference>
<reference evidence="1" key="1">
    <citation type="journal article" date="2012" name="PLoS ONE">
        <title>Gene sets for utilization of primary and secondary nutrition supplies in the distal gut of endangered iberian lynx.</title>
        <authorList>
            <person name="Alcaide M."/>
            <person name="Messina E."/>
            <person name="Richter M."/>
            <person name="Bargiela R."/>
            <person name="Peplies J."/>
            <person name="Huws S.A."/>
            <person name="Newbold C.J."/>
            <person name="Golyshin P.N."/>
            <person name="Simon M.A."/>
            <person name="Lopez G."/>
            <person name="Yakimov M.M."/>
            <person name="Ferrer M."/>
        </authorList>
    </citation>
    <scope>NUCLEOTIDE SEQUENCE</scope>
</reference>
<dbReference type="AlphaFoldDB" id="J9FR71"/>
<dbReference type="SUPFAM" id="SSF53706">
    <property type="entry name" value="Formate dehydrogenase/DMSO reductase, domains 1-3"/>
    <property type="match status" value="1"/>
</dbReference>
<sequence length="77" mass="8514">MERKRFAFNNRVNGLEKVLGVNASPNTIDELLSAEVILCAGFIAKENQVIRLKLKQAAENGAKVILINPRRLRAGVI</sequence>
<organism evidence="1">
    <name type="scientific">gut metagenome</name>
    <dbReference type="NCBI Taxonomy" id="749906"/>
    <lineage>
        <taxon>unclassified sequences</taxon>
        <taxon>metagenomes</taxon>
        <taxon>organismal metagenomes</taxon>
    </lineage>
</organism>